<sequence>MFNNTTFPILYEDNNIAYSQLSEETNPFSYFDHLQSPLYYYDIENYVDLISNHDLTMIEQEPLQATNSPVITDDSSILELTTTTTTTTAKMDSSSNNNRPSVVRGTKRKRTCKKDRHSKIRTAHGLRDRRMRLSLEVARSFFKLQDMLGFDKGSRTVEWLLNQSKEAIDELVEGRTKNNNGCVVSEVLTKCTLSSTSDCEGESSIVVEQNKANNNNNNNNNKGINDNNKIIKEKRLRTSKEAMKKARDKARRRTLEKMLNRIN</sequence>
<keyword evidence="9" id="KW-1185">Reference proteome</keyword>
<dbReference type="EMBL" id="JBDFQZ010000010">
    <property type="protein sequence ID" value="KAK9684409.1"/>
    <property type="molecule type" value="Genomic_DNA"/>
</dbReference>
<dbReference type="PANTHER" id="PTHR31072">
    <property type="entry name" value="TRANSCRIPTION FACTOR TCP4-RELATED"/>
    <property type="match status" value="1"/>
</dbReference>
<dbReference type="InterPro" id="IPR005333">
    <property type="entry name" value="Transcription_factor_TCP"/>
</dbReference>
<proteinExistence type="predicted"/>
<dbReference type="InterPro" id="IPR017887">
    <property type="entry name" value="TF_TCP_subgr"/>
</dbReference>
<dbReference type="PANTHER" id="PTHR31072:SF226">
    <property type="entry name" value="TRANSCRIPTION FACTOR TCP18"/>
    <property type="match status" value="1"/>
</dbReference>
<name>A0AAW1I5E6_SAPOF</name>
<evidence type="ECO:0000256" key="6">
    <source>
        <dbReference type="SAM" id="MobiDB-lite"/>
    </source>
</evidence>
<feature type="domain" description="TCP" evidence="7">
    <location>
        <begin position="113"/>
        <end position="171"/>
    </location>
</feature>
<protein>
    <recommendedName>
        <fullName evidence="7">TCP domain-containing protein</fullName>
    </recommendedName>
</protein>
<evidence type="ECO:0000256" key="3">
    <source>
        <dbReference type="ARBA" id="ARBA00023125"/>
    </source>
</evidence>
<dbReference type="GO" id="GO:0043565">
    <property type="term" value="F:sequence-specific DNA binding"/>
    <property type="evidence" value="ECO:0007669"/>
    <property type="project" value="TreeGrafter"/>
</dbReference>
<evidence type="ECO:0000256" key="5">
    <source>
        <dbReference type="ARBA" id="ARBA00023242"/>
    </source>
</evidence>
<dbReference type="EMBL" id="JBDFQZ010000010">
    <property type="protein sequence ID" value="KAK9684410.1"/>
    <property type="molecule type" value="Genomic_DNA"/>
</dbReference>
<dbReference type="GO" id="GO:2000032">
    <property type="term" value="P:regulation of secondary shoot formation"/>
    <property type="evidence" value="ECO:0007669"/>
    <property type="project" value="TreeGrafter"/>
</dbReference>
<keyword evidence="5" id="KW-0539">Nucleus</keyword>
<keyword evidence="4" id="KW-0804">Transcription</keyword>
<dbReference type="EMBL" id="JBDFQZ010000010">
    <property type="protein sequence ID" value="KAK9684411.1"/>
    <property type="molecule type" value="Genomic_DNA"/>
</dbReference>
<comment type="subcellular location">
    <subcellularLocation>
        <location evidence="1">Nucleus</location>
    </subcellularLocation>
</comment>
<dbReference type="Proteomes" id="UP001443914">
    <property type="component" value="Unassembled WGS sequence"/>
</dbReference>
<evidence type="ECO:0000256" key="4">
    <source>
        <dbReference type="ARBA" id="ARBA00023163"/>
    </source>
</evidence>
<dbReference type="GO" id="GO:0003700">
    <property type="term" value="F:DNA-binding transcription factor activity"/>
    <property type="evidence" value="ECO:0007669"/>
    <property type="project" value="InterPro"/>
</dbReference>
<reference evidence="8 9" key="1">
    <citation type="submission" date="2024-03" db="EMBL/GenBank/DDBJ databases">
        <title>WGS assembly of Saponaria officinalis var. Norfolk2.</title>
        <authorList>
            <person name="Jenkins J."/>
            <person name="Shu S."/>
            <person name="Grimwood J."/>
            <person name="Barry K."/>
            <person name="Goodstein D."/>
            <person name="Schmutz J."/>
            <person name="Leebens-Mack J."/>
            <person name="Osbourn A."/>
        </authorList>
    </citation>
    <scope>NUCLEOTIDE SEQUENCE [LARGE SCALE GENOMIC DNA]</scope>
    <source>
        <strain evidence="9">cv. Norfolk2</strain>
        <strain evidence="8">JIC</strain>
        <tissue evidence="8">Leaf</tissue>
    </source>
</reference>
<evidence type="ECO:0000256" key="2">
    <source>
        <dbReference type="ARBA" id="ARBA00023015"/>
    </source>
</evidence>
<comment type="caution">
    <text evidence="8">The sequence shown here is derived from an EMBL/GenBank/DDBJ whole genome shotgun (WGS) entry which is preliminary data.</text>
</comment>
<feature type="compositionally biased region" description="Low complexity" evidence="6">
    <location>
        <begin position="86"/>
        <end position="98"/>
    </location>
</feature>
<dbReference type="AlphaFoldDB" id="A0AAW1I5E6"/>
<keyword evidence="3" id="KW-0238">DNA-binding</keyword>
<dbReference type="EMBL" id="JBDFQZ010000010">
    <property type="protein sequence ID" value="KAK9684408.1"/>
    <property type="molecule type" value="Genomic_DNA"/>
</dbReference>
<evidence type="ECO:0000256" key="1">
    <source>
        <dbReference type="ARBA" id="ARBA00004123"/>
    </source>
</evidence>
<dbReference type="GO" id="GO:0005634">
    <property type="term" value="C:nucleus"/>
    <property type="evidence" value="ECO:0007669"/>
    <property type="project" value="UniProtKB-SubCell"/>
</dbReference>
<evidence type="ECO:0000313" key="9">
    <source>
        <dbReference type="Proteomes" id="UP001443914"/>
    </source>
</evidence>
<dbReference type="EMBL" id="JBDFQZ010000010">
    <property type="protein sequence ID" value="KAK9684407.1"/>
    <property type="molecule type" value="Genomic_DNA"/>
</dbReference>
<evidence type="ECO:0000259" key="7">
    <source>
        <dbReference type="PROSITE" id="PS51369"/>
    </source>
</evidence>
<organism evidence="8 9">
    <name type="scientific">Saponaria officinalis</name>
    <name type="common">Common soapwort</name>
    <name type="synonym">Lychnis saponaria</name>
    <dbReference type="NCBI Taxonomy" id="3572"/>
    <lineage>
        <taxon>Eukaryota</taxon>
        <taxon>Viridiplantae</taxon>
        <taxon>Streptophyta</taxon>
        <taxon>Embryophyta</taxon>
        <taxon>Tracheophyta</taxon>
        <taxon>Spermatophyta</taxon>
        <taxon>Magnoliopsida</taxon>
        <taxon>eudicotyledons</taxon>
        <taxon>Gunneridae</taxon>
        <taxon>Pentapetalae</taxon>
        <taxon>Caryophyllales</taxon>
        <taxon>Caryophyllaceae</taxon>
        <taxon>Caryophylleae</taxon>
        <taxon>Saponaria</taxon>
    </lineage>
</organism>
<feature type="region of interest" description="Disordered" evidence="6">
    <location>
        <begin position="86"/>
        <end position="109"/>
    </location>
</feature>
<dbReference type="PROSITE" id="PS51369">
    <property type="entry name" value="TCP"/>
    <property type="match status" value="1"/>
</dbReference>
<dbReference type="Pfam" id="PF03634">
    <property type="entry name" value="TCP"/>
    <property type="match status" value="1"/>
</dbReference>
<evidence type="ECO:0000313" key="8">
    <source>
        <dbReference type="EMBL" id="KAK9684410.1"/>
    </source>
</evidence>
<accession>A0AAW1I5E6</accession>
<keyword evidence="2" id="KW-0805">Transcription regulation</keyword>
<gene>
    <name evidence="8" type="ORF">RND81_10G208000</name>
</gene>